<evidence type="ECO:0000313" key="2">
    <source>
        <dbReference type="Proteomes" id="UP000470213"/>
    </source>
</evidence>
<dbReference type="Pfam" id="PF10604">
    <property type="entry name" value="Polyketide_cyc2"/>
    <property type="match status" value="1"/>
</dbReference>
<dbReference type="InterPro" id="IPR023393">
    <property type="entry name" value="START-like_dom_sf"/>
</dbReference>
<accession>A0A7X5RMI7</accession>
<dbReference type="SUPFAM" id="SSF55961">
    <property type="entry name" value="Bet v1-like"/>
    <property type="match status" value="1"/>
</dbReference>
<dbReference type="Proteomes" id="UP000470213">
    <property type="component" value="Unassembled WGS sequence"/>
</dbReference>
<name>A0A7X5RMI7_9ALTE</name>
<keyword evidence="2" id="KW-1185">Reference proteome</keyword>
<dbReference type="InterPro" id="IPR019587">
    <property type="entry name" value="Polyketide_cyclase/dehydratase"/>
</dbReference>
<organism evidence="1 2">
    <name type="scientific">Alteromonas profundi</name>
    <dbReference type="NCBI Taxonomy" id="2696062"/>
    <lineage>
        <taxon>Bacteria</taxon>
        <taxon>Pseudomonadati</taxon>
        <taxon>Pseudomonadota</taxon>
        <taxon>Gammaproteobacteria</taxon>
        <taxon>Alteromonadales</taxon>
        <taxon>Alteromonadaceae</taxon>
        <taxon>Alteromonas/Salinimonas group</taxon>
        <taxon>Alteromonas</taxon>
    </lineage>
</organism>
<evidence type="ECO:0008006" key="3">
    <source>
        <dbReference type="Google" id="ProtNLM"/>
    </source>
</evidence>
<comment type="caution">
    <text evidence="1">The sequence shown here is derived from an EMBL/GenBank/DDBJ whole genome shotgun (WGS) entry which is preliminary data.</text>
</comment>
<dbReference type="AlphaFoldDB" id="A0A7X5RMI7"/>
<proteinExistence type="predicted"/>
<dbReference type="EMBL" id="JAAAWN010000035">
    <property type="protein sequence ID" value="NDV93032.1"/>
    <property type="molecule type" value="Genomic_DNA"/>
</dbReference>
<dbReference type="Gene3D" id="3.30.530.20">
    <property type="match status" value="1"/>
</dbReference>
<gene>
    <name evidence="1" type="ORF">GTH32_17835</name>
</gene>
<dbReference type="RefSeq" id="WP_163088325.1">
    <property type="nucleotide sequence ID" value="NZ_JAAAWN010000035.1"/>
</dbReference>
<sequence length="155" mass="17420">MALISSQSIEIVAAADLVWRVVTDVENADKFISGIKRVDIITPADGPNIVGLKWRETREFMGKDALETIWVTEASPPQFYATRAESHGSVYHSKITLTPISEGTRLTMDFHCQPISWPAKIMWVLTSWMAKKSLGNIIIQDLEDIKVAVEHRMLP</sequence>
<reference evidence="1 2" key="1">
    <citation type="submission" date="2020-01" db="EMBL/GenBank/DDBJ databases">
        <authorList>
            <person name="Chen J."/>
            <person name="Zhu S."/>
            <person name="Yang J."/>
        </authorList>
    </citation>
    <scope>NUCLEOTIDE SEQUENCE [LARGE SCALE GENOMIC DNA]</scope>
    <source>
        <strain evidence="1 2">345S023</strain>
    </source>
</reference>
<protein>
    <recommendedName>
        <fullName evidence="3">SRPBCC family protein</fullName>
    </recommendedName>
</protein>
<evidence type="ECO:0000313" key="1">
    <source>
        <dbReference type="EMBL" id="NDV93032.1"/>
    </source>
</evidence>